<dbReference type="InterPro" id="IPR009937">
    <property type="entry name" value="Phage_holin_3_6"/>
</dbReference>
<feature type="transmembrane region" description="Helical" evidence="2">
    <location>
        <begin position="74"/>
        <end position="97"/>
    </location>
</feature>
<reference evidence="3 4" key="1">
    <citation type="journal article" date="2019" name="Microb. Cell Fact.">
        <title>Exploring novel herbicidin analogues by transcriptional regulator overexpression and MS/MS molecular networking.</title>
        <authorList>
            <person name="Shi Y."/>
            <person name="Gu R."/>
            <person name="Li Y."/>
            <person name="Wang X."/>
            <person name="Ren W."/>
            <person name="Li X."/>
            <person name="Wang L."/>
            <person name="Xie Y."/>
            <person name="Hong B."/>
        </authorList>
    </citation>
    <scope>NUCLEOTIDE SEQUENCE [LARGE SCALE GENOMIC DNA]</scope>
    <source>
        <strain evidence="3 4">US-43</strain>
    </source>
</reference>
<evidence type="ECO:0000313" key="4">
    <source>
        <dbReference type="Proteomes" id="UP000327000"/>
    </source>
</evidence>
<dbReference type="EMBL" id="VOKX01000018">
    <property type="protein sequence ID" value="KAB7846877.1"/>
    <property type="molecule type" value="Genomic_DNA"/>
</dbReference>
<keyword evidence="2" id="KW-1133">Transmembrane helix</keyword>
<feature type="compositionally biased region" description="Basic and acidic residues" evidence="1">
    <location>
        <begin position="1"/>
        <end position="20"/>
    </location>
</feature>
<keyword evidence="4" id="KW-1185">Reference proteome</keyword>
<feature type="transmembrane region" description="Helical" evidence="2">
    <location>
        <begin position="103"/>
        <end position="124"/>
    </location>
</feature>
<proteinExistence type="predicted"/>
<dbReference type="AlphaFoldDB" id="A0A5N5W9C8"/>
<evidence type="ECO:0000313" key="3">
    <source>
        <dbReference type="EMBL" id="KAB7846877.1"/>
    </source>
</evidence>
<dbReference type="OrthoDB" id="3403110at2"/>
<protein>
    <submittedName>
        <fullName evidence="3">Phage holin family protein</fullName>
    </submittedName>
</protein>
<organism evidence="3 4">
    <name type="scientific">Streptomyces mobaraensis</name>
    <name type="common">Streptoverticillium mobaraense</name>
    <dbReference type="NCBI Taxonomy" id="35621"/>
    <lineage>
        <taxon>Bacteria</taxon>
        <taxon>Bacillati</taxon>
        <taxon>Actinomycetota</taxon>
        <taxon>Actinomycetes</taxon>
        <taxon>Kitasatosporales</taxon>
        <taxon>Streptomycetaceae</taxon>
        <taxon>Streptomyces</taxon>
    </lineage>
</organism>
<gene>
    <name evidence="3" type="ORF">FRZ00_11735</name>
</gene>
<keyword evidence="2" id="KW-0812">Transmembrane</keyword>
<accession>A0A5N5W9C8</accession>
<dbReference type="Pfam" id="PF07332">
    <property type="entry name" value="Phage_holin_3_6"/>
    <property type="match status" value="1"/>
</dbReference>
<comment type="caution">
    <text evidence="3">The sequence shown here is derived from an EMBL/GenBank/DDBJ whole genome shotgun (WGS) entry which is preliminary data.</text>
</comment>
<sequence length="157" mass="16434">MSFLDRIPRQSRDRAEERARGRVPGPVPDRAEEPVSALVSRASDQLAELVRAEMRLARAEMLEKGRSFGRGGGLLGGAGLVAYVAFMALAAAAVAALSLVLPVWAAALVVAGVLAVCAGVLAVAGRRRIRAAAPPVPGQAIEGVRKDTAMIKERSTR</sequence>
<evidence type="ECO:0000256" key="1">
    <source>
        <dbReference type="SAM" id="MobiDB-lite"/>
    </source>
</evidence>
<dbReference type="Proteomes" id="UP000327000">
    <property type="component" value="Unassembled WGS sequence"/>
</dbReference>
<name>A0A5N5W9C8_STRMB</name>
<feature type="region of interest" description="Disordered" evidence="1">
    <location>
        <begin position="1"/>
        <end position="34"/>
    </location>
</feature>
<evidence type="ECO:0000256" key="2">
    <source>
        <dbReference type="SAM" id="Phobius"/>
    </source>
</evidence>
<keyword evidence="2" id="KW-0472">Membrane</keyword>